<feature type="transmembrane region" description="Helical" evidence="6">
    <location>
        <begin position="347"/>
        <end position="371"/>
    </location>
</feature>
<dbReference type="GO" id="GO:0005886">
    <property type="term" value="C:plasma membrane"/>
    <property type="evidence" value="ECO:0007669"/>
    <property type="project" value="TreeGrafter"/>
</dbReference>
<keyword evidence="7" id="KW-0732">Signal</keyword>
<name>A0AA97P813_PYRO3</name>
<feature type="region of interest" description="Disordered" evidence="5">
    <location>
        <begin position="680"/>
        <end position="705"/>
    </location>
</feature>
<dbReference type="InterPro" id="IPR020846">
    <property type="entry name" value="MFS_dom"/>
</dbReference>
<feature type="transmembrane region" description="Helical" evidence="6">
    <location>
        <begin position="411"/>
        <end position="430"/>
    </location>
</feature>
<dbReference type="PROSITE" id="PS50850">
    <property type="entry name" value="MFS"/>
    <property type="match status" value="1"/>
</dbReference>
<accession>A0AA97P813</accession>
<dbReference type="FunFam" id="1.20.1250.20:FF:000354">
    <property type="entry name" value="MFS general substrate transporter"/>
    <property type="match status" value="1"/>
</dbReference>
<evidence type="ECO:0000256" key="4">
    <source>
        <dbReference type="ARBA" id="ARBA00023136"/>
    </source>
</evidence>
<evidence type="ECO:0000256" key="7">
    <source>
        <dbReference type="SAM" id="SignalP"/>
    </source>
</evidence>
<feature type="transmembrane region" description="Helical" evidence="6">
    <location>
        <begin position="290"/>
        <end position="309"/>
    </location>
</feature>
<evidence type="ECO:0000256" key="3">
    <source>
        <dbReference type="ARBA" id="ARBA00022989"/>
    </source>
</evidence>
<feature type="transmembrane region" description="Helical" evidence="6">
    <location>
        <begin position="510"/>
        <end position="531"/>
    </location>
</feature>
<dbReference type="InterPro" id="IPR036259">
    <property type="entry name" value="MFS_trans_sf"/>
</dbReference>
<dbReference type="Proteomes" id="UP000011086">
    <property type="component" value="Unassembled WGS sequence"/>
</dbReference>
<dbReference type="InterPro" id="IPR011701">
    <property type="entry name" value="MFS"/>
</dbReference>
<feature type="region of interest" description="Disordered" evidence="5">
    <location>
        <begin position="119"/>
        <end position="230"/>
    </location>
</feature>
<comment type="subcellular location">
    <subcellularLocation>
        <location evidence="1">Membrane</location>
        <topology evidence="1">Multi-pass membrane protein</topology>
    </subcellularLocation>
</comment>
<feature type="transmembrane region" description="Helical" evidence="6">
    <location>
        <begin position="647"/>
        <end position="669"/>
    </location>
</feature>
<feature type="signal peptide" evidence="7">
    <location>
        <begin position="1"/>
        <end position="25"/>
    </location>
</feature>
<dbReference type="PANTHER" id="PTHR23502">
    <property type="entry name" value="MAJOR FACILITATOR SUPERFAMILY"/>
    <property type="match status" value="1"/>
</dbReference>
<organism evidence="9">
    <name type="scientific">Pyricularia oryzae (strain Y34)</name>
    <name type="common">Rice blast fungus</name>
    <name type="synonym">Magnaporthe oryzae</name>
    <dbReference type="NCBI Taxonomy" id="1143189"/>
    <lineage>
        <taxon>Eukaryota</taxon>
        <taxon>Fungi</taxon>
        <taxon>Dikarya</taxon>
        <taxon>Ascomycota</taxon>
        <taxon>Pezizomycotina</taxon>
        <taxon>Sordariomycetes</taxon>
        <taxon>Sordariomycetidae</taxon>
        <taxon>Magnaporthales</taxon>
        <taxon>Pyriculariaceae</taxon>
        <taxon>Pyricularia</taxon>
    </lineage>
</organism>
<reference evidence="9" key="1">
    <citation type="journal article" date="2012" name="PLoS Genet.">
        <title>Comparative analysis of the genomes of two field isolates of the rice blast fungus Magnaporthe oryzae.</title>
        <authorList>
            <person name="Xue M."/>
            <person name="Yang J."/>
            <person name="Li Z."/>
            <person name="Hu S."/>
            <person name="Yao N."/>
            <person name="Dean R.A."/>
            <person name="Zhao W."/>
            <person name="Shen M."/>
            <person name="Zhang H."/>
            <person name="Li C."/>
            <person name="Liu L."/>
            <person name="Cao L."/>
            <person name="Xu X."/>
            <person name="Xing Y."/>
            <person name="Hsiang T."/>
            <person name="Zhang Z."/>
            <person name="Xu J.R."/>
            <person name="Peng Y.L."/>
        </authorList>
    </citation>
    <scope>NUCLEOTIDE SEQUENCE</scope>
    <source>
        <strain evidence="9">Y34</strain>
    </source>
</reference>
<evidence type="ECO:0000256" key="1">
    <source>
        <dbReference type="ARBA" id="ARBA00004141"/>
    </source>
</evidence>
<feature type="domain" description="Major facilitator superfamily (MFS) profile" evidence="8">
    <location>
        <begin position="256"/>
        <end position="677"/>
    </location>
</feature>
<dbReference type="EMBL" id="JH793818">
    <property type="protein sequence ID" value="ELQ43664.1"/>
    <property type="molecule type" value="Genomic_DNA"/>
</dbReference>
<dbReference type="PANTHER" id="PTHR23502:SF64">
    <property type="entry name" value="TRANSPORTER, PUTATIVE (AFU_ORTHOLOGUE AFUA_3G11760)-RELATED"/>
    <property type="match status" value="1"/>
</dbReference>
<feature type="compositionally biased region" description="Basic residues" evidence="5">
    <location>
        <begin position="682"/>
        <end position="693"/>
    </location>
</feature>
<dbReference type="SUPFAM" id="SSF103473">
    <property type="entry name" value="MFS general substrate transporter"/>
    <property type="match status" value="1"/>
</dbReference>
<feature type="transmembrane region" description="Helical" evidence="6">
    <location>
        <begin position="579"/>
        <end position="602"/>
    </location>
</feature>
<dbReference type="Gene3D" id="1.20.1250.20">
    <property type="entry name" value="MFS general substrate transporter like domains"/>
    <property type="match status" value="1"/>
</dbReference>
<gene>
    <name evidence="9" type="ORF">OOU_Y34scaffold00140g72</name>
</gene>
<proteinExistence type="predicted"/>
<evidence type="ECO:0000256" key="6">
    <source>
        <dbReference type="SAM" id="Phobius"/>
    </source>
</evidence>
<keyword evidence="2 6" id="KW-0812">Transmembrane</keyword>
<dbReference type="GO" id="GO:0022857">
    <property type="term" value="F:transmembrane transporter activity"/>
    <property type="evidence" value="ECO:0007669"/>
    <property type="project" value="InterPro"/>
</dbReference>
<evidence type="ECO:0000256" key="5">
    <source>
        <dbReference type="SAM" id="MobiDB-lite"/>
    </source>
</evidence>
<dbReference type="Pfam" id="PF07690">
    <property type="entry name" value="MFS_1"/>
    <property type="match status" value="1"/>
</dbReference>
<feature type="transmembrane region" description="Helical" evidence="6">
    <location>
        <begin position="383"/>
        <end position="405"/>
    </location>
</feature>
<feature type="transmembrane region" description="Helical" evidence="6">
    <location>
        <begin position="466"/>
        <end position="490"/>
    </location>
</feature>
<feature type="transmembrane region" description="Helical" evidence="6">
    <location>
        <begin position="254"/>
        <end position="278"/>
    </location>
</feature>
<evidence type="ECO:0000256" key="2">
    <source>
        <dbReference type="ARBA" id="ARBA00022692"/>
    </source>
</evidence>
<evidence type="ECO:0000259" key="8">
    <source>
        <dbReference type="PROSITE" id="PS50850"/>
    </source>
</evidence>
<evidence type="ECO:0000313" key="9">
    <source>
        <dbReference type="EMBL" id="ELQ43664.1"/>
    </source>
</evidence>
<keyword evidence="4 6" id="KW-0472">Membrane</keyword>
<feature type="transmembrane region" description="Helical" evidence="6">
    <location>
        <begin position="321"/>
        <end position="341"/>
    </location>
</feature>
<protein>
    <submittedName>
        <fullName evidence="9">Multidrug transporter of the major facilitator superfamily</fullName>
    </submittedName>
</protein>
<sequence length="705" mass="76689">MISGAHSSMDLVRFLSLFILGLKYGNPLTKIASGLEAENGSSKDDSELDDVAIKHLTRQRQARALPEFFGLKAAQLFRRRSLCKARRSKVYTAEAASFRYLKLTSELAKYSYPRTAGKLAPAEGMNGKHSNEKSAEDAQPPKQGPPAPPNHLTDDEVSNREGTGANKDPAGNLDPESAAASMTSRRHSRGDAHSTTSSNHNSDHDHDHDDDDGLSRVSTHASMGPDSAAEVEQFSSFVEVPDEVYDRFSRRRKLLIVAVLSYCSFLAPISSTTVLSAVPEVAAEYATTGTVINLSNALYMLFMGLSPMFWGPLSQVYGRRIINLTTAALFFVCSIGTALAPNLVAFFIFRILTAFEGTSFILVGSTCISDIYRPTERATGMGWFLSGTLIGPALGPFVGGIIVTFQSWRVIFWLQTALAGTAVILVFFFLPETAHHKKIDDLVGYSGARKARVLASMINPLRVIRLYVYPNLMVTGLAASALLFNMYSLLTPIRYVLNPRFGLTTPLQGGLFYLAPGCGYLVGTFVGGRYADYTVRRYMGKKGGQRVPEDRLRSALPFIGIVIPACTLAYGWGVERNSGGIPLAVIALFLQGVAQLFCFPSLNTYCLDVMQSRAPEVVAGNYMMRYLFACLGTAVVLPAIQGIGVGWFSTISAAFTMFGAAGLVASVAWGKRWREGIDAERRRKRSEKSKRRAKVADGGESGVVP</sequence>
<feature type="transmembrane region" description="Helical" evidence="6">
    <location>
        <begin position="552"/>
        <end position="573"/>
    </location>
</feature>
<feature type="transmembrane region" description="Helical" evidence="6">
    <location>
        <begin position="623"/>
        <end position="641"/>
    </location>
</feature>
<dbReference type="AlphaFoldDB" id="A0AA97P813"/>
<keyword evidence="3 6" id="KW-1133">Transmembrane helix</keyword>
<feature type="chain" id="PRO_5041728451" evidence="7">
    <location>
        <begin position="26"/>
        <end position="705"/>
    </location>
</feature>